<keyword evidence="2" id="KW-1133">Transmembrane helix</keyword>
<evidence type="ECO:0000256" key="1">
    <source>
        <dbReference type="SAM" id="MobiDB-lite"/>
    </source>
</evidence>
<sequence length="171" mass="17450">MVRRVAAAVAGLVLIAEAFGVFMLLMTVGIVVENQSMSLDGLDPALMSDGAFGFGVFSAVFLAGCGLVLLLVGGRDRAPARLGRVLLVIAAVVHGVLGALAVGLVGWEAFAVLMAVLALIVYTLVAYGPGGRPDGPESGQAAREERGREREEGQELAQGLPQGEAGPKPAA</sequence>
<feature type="transmembrane region" description="Helical" evidence="2">
    <location>
        <begin position="85"/>
        <end position="104"/>
    </location>
</feature>
<reference evidence="3 4" key="1">
    <citation type="submission" date="2018-06" db="EMBL/GenBank/DDBJ databases">
        <authorList>
            <consortium name="Pathogen Informatics"/>
            <person name="Doyle S."/>
        </authorList>
    </citation>
    <scope>NUCLEOTIDE SEQUENCE [LARGE SCALE GENOMIC DNA]</scope>
    <source>
        <strain evidence="3 4">NCTC7807</strain>
    </source>
</reference>
<gene>
    <name evidence="3" type="ORF">NCTC7807_05518</name>
</gene>
<keyword evidence="2" id="KW-0812">Transmembrane</keyword>
<feature type="compositionally biased region" description="Basic and acidic residues" evidence="1">
    <location>
        <begin position="142"/>
        <end position="153"/>
    </location>
</feature>
<dbReference type="Proteomes" id="UP000254150">
    <property type="component" value="Unassembled WGS sequence"/>
</dbReference>
<proteinExistence type="predicted"/>
<feature type="transmembrane region" description="Helical" evidence="2">
    <location>
        <begin position="52"/>
        <end position="73"/>
    </location>
</feature>
<protein>
    <submittedName>
        <fullName evidence="3">Integral membrane protein</fullName>
    </submittedName>
</protein>
<dbReference type="EMBL" id="UHID01000009">
    <property type="protein sequence ID" value="SUP62353.1"/>
    <property type="molecule type" value="Genomic_DNA"/>
</dbReference>
<name>A0A380PAY2_STRGR</name>
<feature type="transmembrane region" description="Helical" evidence="2">
    <location>
        <begin position="110"/>
        <end position="128"/>
    </location>
</feature>
<dbReference type="AlphaFoldDB" id="A0A380PAY2"/>
<accession>A0A380PAY2</accession>
<evidence type="ECO:0000313" key="4">
    <source>
        <dbReference type="Proteomes" id="UP000254150"/>
    </source>
</evidence>
<evidence type="ECO:0000256" key="2">
    <source>
        <dbReference type="SAM" id="Phobius"/>
    </source>
</evidence>
<keyword evidence="2" id="KW-0472">Membrane</keyword>
<feature type="region of interest" description="Disordered" evidence="1">
    <location>
        <begin position="131"/>
        <end position="171"/>
    </location>
</feature>
<feature type="transmembrane region" description="Helical" evidence="2">
    <location>
        <begin position="7"/>
        <end position="32"/>
    </location>
</feature>
<organism evidence="3 4">
    <name type="scientific">Streptomyces griseus</name>
    <dbReference type="NCBI Taxonomy" id="1911"/>
    <lineage>
        <taxon>Bacteria</taxon>
        <taxon>Bacillati</taxon>
        <taxon>Actinomycetota</taxon>
        <taxon>Actinomycetes</taxon>
        <taxon>Kitasatosporales</taxon>
        <taxon>Streptomycetaceae</taxon>
        <taxon>Streptomyces</taxon>
    </lineage>
</organism>
<evidence type="ECO:0000313" key="3">
    <source>
        <dbReference type="EMBL" id="SUP62353.1"/>
    </source>
</evidence>